<reference evidence="4" key="1">
    <citation type="submission" date="2021-04" db="EMBL/GenBank/DDBJ databases">
        <title>novel species isolated from subtropical streams in China.</title>
        <authorList>
            <person name="Lu H."/>
        </authorList>
    </citation>
    <scope>NUCLEOTIDE SEQUENCE</scope>
    <source>
        <strain evidence="4">FT137W</strain>
    </source>
</reference>
<evidence type="ECO:0000256" key="2">
    <source>
        <dbReference type="ARBA" id="ARBA00022803"/>
    </source>
</evidence>
<evidence type="ECO:0000256" key="3">
    <source>
        <dbReference type="PROSITE-ProRule" id="PRU00339"/>
    </source>
</evidence>
<dbReference type="Gene3D" id="3.40.50.2000">
    <property type="entry name" value="Glycogen Phosphorylase B"/>
    <property type="match status" value="2"/>
</dbReference>
<evidence type="ECO:0000313" key="4">
    <source>
        <dbReference type="EMBL" id="MBR7801739.1"/>
    </source>
</evidence>
<dbReference type="GO" id="GO:0016757">
    <property type="term" value="F:glycosyltransferase activity"/>
    <property type="evidence" value="ECO:0007669"/>
    <property type="project" value="InterPro"/>
</dbReference>
<feature type="repeat" description="TPR" evidence="3">
    <location>
        <begin position="654"/>
        <end position="687"/>
    </location>
</feature>
<dbReference type="Pfam" id="PF01075">
    <property type="entry name" value="Glyco_transf_9"/>
    <property type="match status" value="1"/>
</dbReference>
<dbReference type="RefSeq" id="WP_212676841.1">
    <property type="nucleotide sequence ID" value="NZ_JAGSPJ010000008.1"/>
</dbReference>
<dbReference type="Pfam" id="PF13432">
    <property type="entry name" value="TPR_16"/>
    <property type="match status" value="4"/>
</dbReference>
<dbReference type="Proteomes" id="UP000678545">
    <property type="component" value="Unassembled WGS sequence"/>
</dbReference>
<keyword evidence="5" id="KW-1185">Reference proteome</keyword>
<dbReference type="SUPFAM" id="SSF48452">
    <property type="entry name" value="TPR-like"/>
    <property type="match status" value="1"/>
</dbReference>
<dbReference type="InterPro" id="IPR019734">
    <property type="entry name" value="TPR_rpt"/>
</dbReference>
<sequence>MTANYDFKTIFRLHQTGKLQEALPLYLQFLERQPDHIDALVSLANLYLQMGNATESAHYFERALELKPRKLLALHNYAMCLKQLKLFDRALQYFDRALIVDPCYELAYKNKLALLTSLGKHSELKSVLQTAVKNLPESLNLRMQLASVLQQEKNYADALEEVDAVLQRRPNAEQAHNLRASILLGMGRETDAVLAYQAAIQINPNYTNAYGNLGIAYLSLCDYQRALDNFDRALTLEPNVAGVRNNRANALQNLHRFEEALLAYEDILDRNPRDSVAAANKGMLCLLTGRWKEGWSLYEARWQNAAMSIHAELFSYPLWNGSNSLEGKIIILHPEQGFGDTIQFSRYAALLAKQAEKVYLVVNDPLYSLMQHSITQWPEAAKIEVMTAGAQIPVFHYQLPLLSAPRVLKTELRSIPNSGPYLFVEPKSRAKWQEILGATKRPRIGLVWSGSEAHTNDKNRSIALDQLVSQFQQFLHPEIEFHALQKEIKVNDLALLARLSIQNHTTQITNFSDTAGLIACMDLVISVDTSVAHLAAAMGVETWIALSYVPDFRWLLERRDSPWYDSVKLFRQVAPRQWSTVLKDLALACNRRFDRPVLTSLGSAQLSNVAGVVGTARTHPPSEMNVANGLVQQGKWDDAEAIYRQEAARFGSSAKLHNNWGVALQKLRRYQEALDSFDIAIRLDPTYVSPHLNKAMCLLSLGDFAEGWHLYEWRWKNSQWDASRREFRQARWTGEQDIRGRRILIYTEQGLGDTLQFCRLLALLQNRGAEIVFEVQAPLFKLLQCLPVTVFMTGEAPQNFDFQCPLMSLPHALQLRVETIPQAIPYLRIDQTTVDEWRKKIESAFPVQANRIRRKIGLVWAGSVHHLNDAQRSIPFAIFSKLFQYDADFVILQKEIRRSDRMNLELLRNFGKRIAIVDADLNDFADTAGALSQLDCLISVDTSVAHLAGALGIPVSLLLPYEADFRWMIEREDSPWYPSMRLYRQIQVGDWNQVIEKVRSDLQSLDAPISQKNA</sequence>
<comment type="caution">
    <text evidence="4">The sequence shown here is derived from an EMBL/GenBank/DDBJ whole genome shotgun (WGS) entry which is preliminary data.</text>
</comment>
<dbReference type="SMART" id="SM00028">
    <property type="entry name" value="TPR"/>
    <property type="match status" value="7"/>
</dbReference>
<dbReference type="PANTHER" id="PTHR44943:SF8">
    <property type="entry name" value="TPR REPEAT-CONTAINING PROTEIN MJ0263"/>
    <property type="match status" value="1"/>
</dbReference>
<dbReference type="PROSITE" id="PS50005">
    <property type="entry name" value="TPR"/>
    <property type="match status" value="4"/>
</dbReference>
<dbReference type="AlphaFoldDB" id="A0A941IDW1"/>
<dbReference type="SUPFAM" id="SSF53756">
    <property type="entry name" value="UDP-Glycosyltransferase/glycogen phosphorylase"/>
    <property type="match status" value="2"/>
</dbReference>
<evidence type="ECO:0000256" key="1">
    <source>
        <dbReference type="ARBA" id="ARBA00022737"/>
    </source>
</evidence>
<name>A0A941IDW1_9BURK</name>
<dbReference type="Pfam" id="PF00515">
    <property type="entry name" value="TPR_1"/>
    <property type="match status" value="1"/>
</dbReference>
<organism evidence="4 5">
    <name type="scientific">Undibacterium fentianense</name>
    <dbReference type="NCBI Taxonomy" id="2828728"/>
    <lineage>
        <taxon>Bacteria</taxon>
        <taxon>Pseudomonadati</taxon>
        <taxon>Pseudomonadota</taxon>
        <taxon>Betaproteobacteria</taxon>
        <taxon>Burkholderiales</taxon>
        <taxon>Oxalobacteraceae</taxon>
        <taxon>Undibacterium</taxon>
    </lineage>
</organism>
<feature type="repeat" description="TPR" evidence="3">
    <location>
        <begin position="37"/>
        <end position="70"/>
    </location>
</feature>
<accession>A0A941IDW1</accession>
<dbReference type="Gene3D" id="1.25.40.10">
    <property type="entry name" value="Tetratricopeptide repeat domain"/>
    <property type="match status" value="4"/>
</dbReference>
<dbReference type="InterPro" id="IPR002201">
    <property type="entry name" value="Glyco_trans_9"/>
</dbReference>
<dbReference type="EMBL" id="JAGSPJ010000008">
    <property type="protein sequence ID" value="MBR7801739.1"/>
    <property type="molecule type" value="Genomic_DNA"/>
</dbReference>
<dbReference type="InterPro" id="IPR051685">
    <property type="entry name" value="Ycf3/AcsC/BcsC/TPR_MFPF"/>
</dbReference>
<dbReference type="PROSITE" id="PS50293">
    <property type="entry name" value="TPR_REGION"/>
    <property type="match status" value="2"/>
</dbReference>
<gene>
    <name evidence="4" type="ORF">KDM90_17125</name>
</gene>
<dbReference type="InterPro" id="IPR011990">
    <property type="entry name" value="TPR-like_helical_dom_sf"/>
</dbReference>
<evidence type="ECO:0000313" key="5">
    <source>
        <dbReference type="Proteomes" id="UP000678545"/>
    </source>
</evidence>
<keyword evidence="2 3" id="KW-0802">TPR repeat</keyword>
<keyword evidence="1" id="KW-0677">Repeat</keyword>
<dbReference type="PANTHER" id="PTHR44943">
    <property type="entry name" value="CELLULOSE SYNTHASE OPERON PROTEIN C"/>
    <property type="match status" value="1"/>
</dbReference>
<proteinExistence type="predicted"/>
<feature type="repeat" description="TPR" evidence="3">
    <location>
        <begin position="71"/>
        <end position="104"/>
    </location>
</feature>
<feature type="repeat" description="TPR" evidence="3">
    <location>
        <begin position="207"/>
        <end position="240"/>
    </location>
</feature>
<protein>
    <submittedName>
        <fullName evidence="4">Tetratricopeptide repeat protein</fullName>
    </submittedName>
</protein>